<evidence type="ECO:0000313" key="1">
    <source>
        <dbReference type="EMBL" id="QEL18396.1"/>
    </source>
</evidence>
<protein>
    <submittedName>
        <fullName evidence="1">Uncharacterized protein</fullName>
    </submittedName>
</protein>
<keyword evidence="2" id="KW-1185">Reference proteome</keyword>
<evidence type="ECO:0000313" key="2">
    <source>
        <dbReference type="Proteomes" id="UP000324974"/>
    </source>
</evidence>
<dbReference type="AlphaFoldDB" id="A0A5C1AK49"/>
<gene>
    <name evidence="1" type="ORF">PX52LOC_05420</name>
</gene>
<sequence>MRGTGLVSIGTELLYAFFAVNGRAARLRVSIEECDRMDLFPGRQVRVALPDQDAGIVLVTAVSHAPPFAWVEVEFAGAATRAG</sequence>
<name>A0A5C1AK49_9BACT</name>
<reference evidence="2" key="1">
    <citation type="submission" date="2019-08" db="EMBL/GenBank/DDBJ databases">
        <title>Limnoglobus roseus gen. nov., sp. nov., a novel freshwater planctomycete with a giant genome from the family Gemmataceae.</title>
        <authorList>
            <person name="Kulichevskaya I.S."/>
            <person name="Naumoff D.G."/>
            <person name="Miroshnikov K."/>
            <person name="Ivanova A."/>
            <person name="Philippov D.A."/>
            <person name="Hakobyan A."/>
            <person name="Rijpstra I.C."/>
            <person name="Sinninghe Damste J.S."/>
            <person name="Liesack W."/>
            <person name="Dedysh S.N."/>
        </authorList>
    </citation>
    <scope>NUCLEOTIDE SEQUENCE [LARGE SCALE GENOMIC DNA]</scope>
    <source>
        <strain evidence="2">PX52</strain>
    </source>
</reference>
<dbReference type="RefSeq" id="WP_168219217.1">
    <property type="nucleotide sequence ID" value="NZ_CP042425.1"/>
</dbReference>
<dbReference type="EMBL" id="CP042425">
    <property type="protein sequence ID" value="QEL18396.1"/>
    <property type="molecule type" value="Genomic_DNA"/>
</dbReference>
<proteinExistence type="predicted"/>
<dbReference type="KEGG" id="lrs:PX52LOC_05420"/>
<accession>A0A5C1AK49</accession>
<dbReference type="Proteomes" id="UP000324974">
    <property type="component" value="Chromosome"/>
</dbReference>
<organism evidence="1 2">
    <name type="scientific">Limnoglobus roseus</name>
    <dbReference type="NCBI Taxonomy" id="2598579"/>
    <lineage>
        <taxon>Bacteria</taxon>
        <taxon>Pseudomonadati</taxon>
        <taxon>Planctomycetota</taxon>
        <taxon>Planctomycetia</taxon>
        <taxon>Gemmatales</taxon>
        <taxon>Gemmataceae</taxon>
        <taxon>Limnoglobus</taxon>
    </lineage>
</organism>